<evidence type="ECO:0000259" key="9">
    <source>
        <dbReference type="SMART" id="SM01194"/>
    </source>
</evidence>
<dbReference type="Pfam" id="PF26356">
    <property type="entry name" value="Pelota_N"/>
    <property type="match status" value="1"/>
</dbReference>
<evidence type="ECO:0000256" key="4">
    <source>
        <dbReference type="ARBA" id="ARBA00022104"/>
    </source>
</evidence>
<evidence type="ECO:0000256" key="6">
    <source>
        <dbReference type="ARBA" id="ARBA00022723"/>
    </source>
</evidence>
<dbReference type="GO" id="GO:0071025">
    <property type="term" value="P:RNA surveillance"/>
    <property type="evidence" value="ECO:0007669"/>
    <property type="project" value="InterPro"/>
</dbReference>
<dbReference type="InterPro" id="IPR038069">
    <property type="entry name" value="Pelota/DOM34_N"/>
</dbReference>
<dbReference type="PANTHER" id="PTHR10853">
    <property type="entry name" value="PELOTA"/>
    <property type="match status" value="1"/>
</dbReference>
<accession>S7N3U3</accession>
<dbReference type="Proteomes" id="UP000052978">
    <property type="component" value="Unassembled WGS sequence"/>
</dbReference>
<dbReference type="Gene3D" id="3.30.420.60">
    <property type="entry name" value="eRF1 domain 2"/>
    <property type="match status" value="1"/>
</dbReference>
<gene>
    <name evidence="10" type="ORF">D623_10029344</name>
</gene>
<dbReference type="PANTHER" id="PTHR10853:SF0">
    <property type="entry name" value="PROTEIN PELOTA HOMOLOG"/>
    <property type="match status" value="1"/>
</dbReference>
<dbReference type="eggNOG" id="KOG2869">
    <property type="taxonomic scope" value="Eukaryota"/>
</dbReference>
<dbReference type="InterPro" id="IPR029064">
    <property type="entry name" value="Ribosomal_eL30-like_sf"/>
</dbReference>
<evidence type="ECO:0000256" key="7">
    <source>
        <dbReference type="ARBA" id="ARBA00045760"/>
    </source>
</evidence>
<dbReference type="SUPFAM" id="SSF53137">
    <property type="entry name" value="Translational machinery components"/>
    <property type="match status" value="1"/>
</dbReference>
<dbReference type="FunFam" id="3.30.420.60:FF:000002">
    <property type="entry name" value="Protein pelota homolog"/>
    <property type="match status" value="1"/>
</dbReference>
<dbReference type="SUPFAM" id="SSF159065">
    <property type="entry name" value="Dom34/Pelota N-terminal domain-like"/>
    <property type="match status" value="1"/>
</dbReference>
<dbReference type="Gene3D" id="2.30.30.870">
    <property type="entry name" value="Pelota, domain A"/>
    <property type="match status" value="1"/>
</dbReference>
<dbReference type="FunFam" id="3.30.1330.30:FF:000008">
    <property type="entry name" value="Protein pelota homolog"/>
    <property type="match status" value="1"/>
</dbReference>
<dbReference type="GO" id="GO:0005737">
    <property type="term" value="C:cytoplasm"/>
    <property type="evidence" value="ECO:0007669"/>
    <property type="project" value="UniProtKB-SubCell"/>
</dbReference>
<keyword evidence="5" id="KW-0963">Cytoplasm</keyword>
<feature type="domain" description="eRF1/Pelota-like N-terminal" evidence="9">
    <location>
        <begin position="1"/>
        <end position="97"/>
    </location>
</feature>
<dbReference type="InterPro" id="IPR042226">
    <property type="entry name" value="eFR1_2_sf"/>
</dbReference>
<organism evidence="10 11">
    <name type="scientific">Myotis brandtii</name>
    <name type="common">Brandt's bat</name>
    <dbReference type="NCBI Taxonomy" id="109478"/>
    <lineage>
        <taxon>Eukaryota</taxon>
        <taxon>Metazoa</taxon>
        <taxon>Chordata</taxon>
        <taxon>Craniata</taxon>
        <taxon>Vertebrata</taxon>
        <taxon>Euteleostomi</taxon>
        <taxon>Mammalia</taxon>
        <taxon>Eutheria</taxon>
        <taxon>Laurasiatheria</taxon>
        <taxon>Chiroptera</taxon>
        <taxon>Yangochiroptera</taxon>
        <taxon>Vespertilionidae</taxon>
        <taxon>Myotis</taxon>
    </lineage>
</organism>
<dbReference type="InterPro" id="IPR005140">
    <property type="entry name" value="eRF1_Pelota-like_N"/>
</dbReference>
<dbReference type="GO" id="GO:0046872">
    <property type="term" value="F:metal ion binding"/>
    <property type="evidence" value="ECO:0007669"/>
    <property type="project" value="UniProtKB-KW"/>
</dbReference>
<dbReference type="InterPro" id="IPR004405">
    <property type="entry name" value="TF_pelota"/>
</dbReference>
<dbReference type="EMBL" id="KE163354">
    <property type="protein sequence ID" value="EPQ11696.1"/>
    <property type="molecule type" value="Genomic_DNA"/>
</dbReference>
<comment type="cofactor">
    <cofactor evidence="1">
        <name>a divalent metal cation</name>
        <dbReference type="ChEBI" id="CHEBI:60240"/>
    </cofactor>
</comment>
<name>S7N3U3_MYOBR</name>
<comment type="subunit">
    <text evidence="8">Component of the Pelota-HBS1L complex, also named Dom34-Hbs1 complex, composed of PELO and HBS1L. Interacts with PINK1. Interacts with ABCE1. Interacts with CNOT4.</text>
</comment>
<comment type="function">
    <text evidence="7">Component of the Pelota-HBS1L complex, a complex that recognizes stalled ribosomes and triggers the No-Go Decay (NGD) pathway. In the Pelota-HBS1L complex, PELO recognizes ribosomes stalled at the 3' end of an mRNA and engages stalled ribosomes by destabilizing mRNA in the mRNA channel. Following mRNA extraction from stalled ribosomes by the SKI complex, the Pelota-HBS1L complex promotes recruitment of ABCE1, which drives the disassembly of stalled ribosomes, followed by degradation of damaged mRNAs as part of the NGD pathway. As part of the PINK1-regulated signaling, upon mitochondrial damage is recruited to the ribosome/mRNA-ribonucleoprotein complex associated to mitochondrial outer membrane thereby enabling the recruitment of autophagy receptors and induction of mitophagy.</text>
</comment>
<dbReference type="SUPFAM" id="SSF55315">
    <property type="entry name" value="L30e-like"/>
    <property type="match status" value="1"/>
</dbReference>
<evidence type="ECO:0000313" key="11">
    <source>
        <dbReference type="Proteomes" id="UP000052978"/>
    </source>
</evidence>
<dbReference type="AlphaFoldDB" id="S7N3U3"/>
<evidence type="ECO:0000256" key="3">
    <source>
        <dbReference type="ARBA" id="ARBA00009504"/>
    </source>
</evidence>
<proteinExistence type="inferred from homology"/>
<reference evidence="10 11" key="1">
    <citation type="journal article" date="2013" name="Nat. Commun.">
        <title>Genome analysis reveals insights into physiology and longevity of the Brandt's bat Myotis brandtii.</title>
        <authorList>
            <person name="Seim I."/>
            <person name="Fang X."/>
            <person name="Xiong Z."/>
            <person name="Lobanov A.V."/>
            <person name="Huang Z."/>
            <person name="Ma S."/>
            <person name="Feng Y."/>
            <person name="Turanov A.A."/>
            <person name="Zhu Y."/>
            <person name="Lenz T.L."/>
            <person name="Gerashchenko M.V."/>
            <person name="Fan D."/>
            <person name="Hee Yim S."/>
            <person name="Yao X."/>
            <person name="Jordan D."/>
            <person name="Xiong Y."/>
            <person name="Ma Y."/>
            <person name="Lyapunov A.N."/>
            <person name="Chen G."/>
            <person name="Kulakova O.I."/>
            <person name="Sun Y."/>
            <person name="Lee S.G."/>
            <person name="Bronson R.T."/>
            <person name="Moskalev A.A."/>
            <person name="Sunyaev S.R."/>
            <person name="Zhang G."/>
            <person name="Krogh A."/>
            <person name="Wang J."/>
            <person name="Gladyshev V.N."/>
        </authorList>
    </citation>
    <scope>NUCLEOTIDE SEQUENCE [LARGE SCALE GENOMIC DNA]</scope>
</reference>
<dbReference type="GO" id="GO:0070481">
    <property type="term" value="P:nuclear-transcribed mRNA catabolic process, non-stop decay"/>
    <property type="evidence" value="ECO:0007669"/>
    <property type="project" value="InterPro"/>
</dbReference>
<evidence type="ECO:0000256" key="5">
    <source>
        <dbReference type="ARBA" id="ARBA00022490"/>
    </source>
</evidence>
<dbReference type="FunFam" id="2.30.30.870:FF:000001">
    <property type="entry name" value="Protein pelota homolog"/>
    <property type="match status" value="1"/>
</dbReference>
<evidence type="ECO:0000256" key="2">
    <source>
        <dbReference type="ARBA" id="ARBA00004496"/>
    </source>
</evidence>
<dbReference type="SMART" id="SM01194">
    <property type="entry name" value="eRF1_1"/>
    <property type="match status" value="1"/>
</dbReference>
<comment type="similarity">
    <text evidence="3">Belongs to the eukaryotic release factor 1 family. Pelota subfamily.</text>
</comment>
<sequence length="317" mass="35915">MWHTYNLVQVGDSLRASTIRKVQTESSTGSVGSSRVRTTLTLCVEAIDFDSQACQLRVRGTNLQENEYVKMGAYHTIELEPNRQFTLAKKQWDSVVEVSIPRKRRGNCSQHDRALERFYEQVVQAVQRHIHFDVVKCVLVASPGFVREQFCDYMFQQAVKTDNKVLLENRSKFLQVHASSGHKYSLKEVLCDPTVASRLSDTKAAGEVKALDDFYKMLQHEPDRACYGLKHVEKANEATAIDTLLISDELFRHQEVATRSRYVRLVDSVKENAGTVRIFSSLHVSGEQLSQLTGVAAILRFPVPELSDQEDSSSEED</sequence>
<protein>
    <recommendedName>
        <fullName evidence="4">Protein pelota homolog</fullName>
    </recommendedName>
</protein>
<dbReference type="InterPro" id="IPR058547">
    <property type="entry name" value="Pelota_N"/>
</dbReference>
<comment type="subcellular location">
    <subcellularLocation>
        <location evidence="2">Cytoplasm</location>
    </subcellularLocation>
</comment>
<evidence type="ECO:0000256" key="1">
    <source>
        <dbReference type="ARBA" id="ARBA00001968"/>
    </source>
</evidence>
<dbReference type="Pfam" id="PF03465">
    <property type="entry name" value="eRF1_3"/>
    <property type="match status" value="1"/>
</dbReference>
<dbReference type="GO" id="GO:0070651">
    <property type="term" value="P:nonfunctional rRNA decay"/>
    <property type="evidence" value="ECO:0007669"/>
    <property type="project" value="TreeGrafter"/>
</dbReference>
<keyword evidence="11" id="KW-1185">Reference proteome</keyword>
<dbReference type="GO" id="GO:0070966">
    <property type="term" value="P:nuclear-transcribed mRNA catabolic process, no-go decay"/>
    <property type="evidence" value="ECO:0007669"/>
    <property type="project" value="InterPro"/>
</dbReference>
<dbReference type="Gene3D" id="3.30.1330.30">
    <property type="match status" value="1"/>
</dbReference>
<keyword evidence="6" id="KW-0479">Metal-binding</keyword>
<evidence type="ECO:0000256" key="8">
    <source>
        <dbReference type="ARBA" id="ARBA00047148"/>
    </source>
</evidence>
<dbReference type="GO" id="GO:0032790">
    <property type="term" value="P:ribosome disassembly"/>
    <property type="evidence" value="ECO:0007669"/>
    <property type="project" value="TreeGrafter"/>
</dbReference>
<evidence type="ECO:0000313" key="10">
    <source>
        <dbReference type="EMBL" id="EPQ11696.1"/>
    </source>
</evidence>
<dbReference type="InterPro" id="IPR005142">
    <property type="entry name" value="eRF1_3"/>
</dbReference>